<sequence length="144" mass="15763">MLVIVTIGVAHVFIPENPVSLEYPNRCPYTASLLQPYHHVQLTPTVNNLYDPTNALNDIPGLHWALHEFLQSHMHKSDSASKAILKNRGCTCLVQCVKGLMSFEDKDLLAAINHTKHGIAVASAHCKCPNSFAGSLADPVKIVQ</sequence>
<dbReference type="Proteomes" id="UP000807769">
    <property type="component" value="Unassembled WGS sequence"/>
</dbReference>
<organism evidence="1 2">
    <name type="scientific">Suillus subaureus</name>
    <dbReference type="NCBI Taxonomy" id="48587"/>
    <lineage>
        <taxon>Eukaryota</taxon>
        <taxon>Fungi</taxon>
        <taxon>Dikarya</taxon>
        <taxon>Basidiomycota</taxon>
        <taxon>Agaricomycotina</taxon>
        <taxon>Agaricomycetes</taxon>
        <taxon>Agaricomycetidae</taxon>
        <taxon>Boletales</taxon>
        <taxon>Suillineae</taxon>
        <taxon>Suillaceae</taxon>
        <taxon>Suillus</taxon>
    </lineage>
</organism>
<gene>
    <name evidence="1" type="ORF">BJ212DRAFT_1299135</name>
</gene>
<protein>
    <submittedName>
        <fullName evidence="1">Uncharacterized protein</fullName>
    </submittedName>
</protein>
<dbReference type="EMBL" id="JABBWG010000013">
    <property type="protein sequence ID" value="KAG1817596.1"/>
    <property type="molecule type" value="Genomic_DNA"/>
</dbReference>
<dbReference type="AlphaFoldDB" id="A0A9P7JE87"/>
<dbReference type="OrthoDB" id="43460at2759"/>
<comment type="caution">
    <text evidence="1">The sequence shown here is derived from an EMBL/GenBank/DDBJ whole genome shotgun (WGS) entry which is preliminary data.</text>
</comment>
<name>A0A9P7JE87_9AGAM</name>
<dbReference type="GeneID" id="64626827"/>
<evidence type="ECO:0000313" key="1">
    <source>
        <dbReference type="EMBL" id="KAG1817596.1"/>
    </source>
</evidence>
<keyword evidence="2" id="KW-1185">Reference proteome</keyword>
<reference evidence="1" key="1">
    <citation type="journal article" date="2020" name="New Phytol.">
        <title>Comparative genomics reveals dynamic genome evolution in host specialist ectomycorrhizal fungi.</title>
        <authorList>
            <person name="Lofgren L.A."/>
            <person name="Nguyen N.H."/>
            <person name="Vilgalys R."/>
            <person name="Ruytinx J."/>
            <person name="Liao H.L."/>
            <person name="Branco S."/>
            <person name="Kuo A."/>
            <person name="LaButti K."/>
            <person name="Lipzen A."/>
            <person name="Andreopoulos W."/>
            <person name="Pangilinan J."/>
            <person name="Riley R."/>
            <person name="Hundley H."/>
            <person name="Na H."/>
            <person name="Barry K."/>
            <person name="Grigoriev I.V."/>
            <person name="Stajich J.E."/>
            <person name="Kennedy P.G."/>
        </authorList>
    </citation>
    <scope>NUCLEOTIDE SEQUENCE</scope>
    <source>
        <strain evidence="1">MN1</strain>
    </source>
</reference>
<proteinExistence type="predicted"/>
<dbReference type="RefSeq" id="XP_041193838.1">
    <property type="nucleotide sequence ID" value="XM_041332810.1"/>
</dbReference>
<accession>A0A9P7JE87</accession>
<evidence type="ECO:0000313" key="2">
    <source>
        <dbReference type="Proteomes" id="UP000807769"/>
    </source>
</evidence>